<proteinExistence type="inferred from homology"/>
<evidence type="ECO:0000256" key="2">
    <source>
        <dbReference type="ARBA" id="ARBA00023239"/>
    </source>
</evidence>
<dbReference type="InterPro" id="IPR001753">
    <property type="entry name" value="Enoyl-CoA_hydra/iso"/>
</dbReference>
<dbReference type="InterPro" id="IPR029045">
    <property type="entry name" value="ClpP/crotonase-like_dom_sf"/>
</dbReference>
<dbReference type="Gene3D" id="1.10.12.10">
    <property type="entry name" value="Lyase 2-enoyl-coa Hydratase, Chain A, domain 2"/>
    <property type="match status" value="1"/>
</dbReference>
<evidence type="ECO:0000313" key="4">
    <source>
        <dbReference type="Proteomes" id="UP000538666"/>
    </source>
</evidence>
<dbReference type="OrthoDB" id="9771883at2"/>
<dbReference type="CDD" id="cd06558">
    <property type="entry name" value="crotonase-like"/>
    <property type="match status" value="1"/>
</dbReference>
<dbReference type="SUPFAM" id="SSF52096">
    <property type="entry name" value="ClpP/crotonase"/>
    <property type="match status" value="1"/>
</dbReference>
<accession>A0A841JXS9</accession>
<dbReference type="PANTHER" id="PTHR11941">
    <property type="entry name" value="ENOYL-COA HYDRATASE-RELATED"/>
    <property type="match status" value="1"/>
</dbReference>
<name>A0A841JXS9_9BACT</name>
<protein>
    <submittedName>
        <fullName evidence="3">Enoyl-CoA hydratase</fullName>
        <ecNumber evidence="3">4.2.1.17</ecNumber>
    </submittedName>
</protein>
<dbReference type="Gene3D" id="3.90.226.10">
    <property type="entry name" value="2-enoyl-CoA Hydratase, Chain A, domain 1"/>
    <property type="match status" value="1"/>
</dbReference>
<dbReference type="PANTHER" id="PTHR11941:SF54">
    <property type="entry name" value="ENOYL-COA HYDRATASE, MITOCHONDRIAL"/>
    <property type="match status" value="1"/>
</dbReference>
<dbReference type="InterPro" id="IPR014748">
    <property type="entry name" value="Enoyl-CoA_hydra_C"/>
</dbReference>
<dbReference type="AlphaFoldDB" id="A0A841JXS9"/>
<dbReference type="EC" id="4.2.1.17" evidence="3"/>
<dbReference type="RefSeq" id="WP_050058305.1">
    <property type="nucleotide sequence ID" value="NZ_JACHEK010000009.1"/>
</dbReference>
<comment type="similarity">
    <text evidence="1">Belongs to the enoyl-CoA hydratase/isomerase family.</text>
</comment>
<dbReference type="FunFam" id="3.90.226.10:FF:000009">
    <property type="entry name" value="Carnitinyl-CoA dehydratase"/>
    <property type="match status" value="1"/>
</dbReference>
<dbReference type="GO" id="GO:0004300">
    <property type="term" value="F:enoyl-CoA hydratase activity"/>
    <property type="evidence" value="ECO:0007669"/>
    <property type="project" value="UniProtKB-EC"/>
</dbReference>
<dbReference type="FunFam" id="1.10.12.10:FF:000001">
    <property type="entry name" value="Probable enoyl-CoA hydratase, mitochondrial"/>
    <property type="match status" value="1"/>
</dbReference>
<dbReference type="GO" id="GO:0006635">
    <property type="term" value="P:fatty acid beta-oxidation"/>
    <property type="evidence" value="ECO:0007669"/>
    <property type="project" value="TreeGrafter"/>
</dbReference>
<sequence>MAYENILVERAEAVAQVTLNRPKVLNALNRALFSELDLALDELAADNSIRAVLLTGAGEKAFAAGADIQELAQVSAVEGQQLALSGQRVFLKLESLGKPVIAAINGFALGGGCELALSATMRIASETARIGQPEVKLGLIPGYGGSQRLPRLVGKGAALKLLLTGEMIAAAEALRIGLVDEVVPAAELLPRARSLASTIASMAPIAIRQCLAAVHSGYDLPLDEALRHEAALFGLCCATEDKAEGTKAFLEKRAPIWKGK</sequence>
<dbReference type="Pfam" id="PF00378">
    <property type="entry name" value="ECH_1"/>
    <property type="match status" value="1"/>
</dbReference>
<keyword evidence="4" id="KW-1185">Reference proteome</keyword>
<reference evidence="3 4" key="1">
    <citation type="submission" date="2020-08" db="EMBL/GenBank/DDBJ databases">
        <title>Genomic Encyclopedia of Type Strains, Phase IV (KMG-IV): sequencing the most valuable type-strain genomes for metagenomic binning, comparative biology and taxonomic classification.</title>
        <authorList>
            <person name="Goeker M."/>
        </authorList>
    </citation>
    <scope>NUCLEOTIDE SEQUENCE [LARGE SCALE GENOMIC DNA]</scope>
    <source>
        <strain evidence="3 4">DSM 103733</strain>
    </source>
</reference>
<gene>
    <name evidence="3" type="ORF">HNQ77_004205</name>
</gene>
<dbReference type="Proteomes" id="UP000538666">
    <property type="component" value="Unassembled WGS sequence"/>
</dbReference>
<dbReference type="EMBL" id="JACHEK010000009">
    <property type="protein sequence ID" value="MBB6146233.1"/>
    <property type="molecule type" value="Genomic_DNA"/>
</dbReference>
<evidence type="ECO:0000313" key="3">
    <source>
        <dbReference type="EMBL" id="MBB6146233.1"/>
    </source>
</evidence>
<comment type="caution">
    <text evidence="3">The sequence shown here is derived from an EMBL/GenBank/DDBJ whole genome shotgun (WGS) entry which is preliminary data.</text>
</comment>
<organism evidence="3 4">
    <name type="scientific">Silvibacterium bohemicum</name>
    <dbReference type="NCBI Taxonomy" id="1577686"/>
    <lineage>
        <taxon>Bacteria</taxon>
        <taxon>Pseudomonadati</taxon>
        <taxon>Acidobacteriota</taxon>
        <taxon>Terriglobia</taxon>
        <taxon>Terriglobales</taxon>
        <taxon>Acidobacteriaceae</taxon>
        <taxon>Silvibacterium</taxon>
    </lineage>
</organism>
<evidence type="ECO:0000256" key="1">
    <source>
        <dbReference type="ARBA" id="ARBA00005254"/>
    </source>
</evidence>
<keyword evidence="2 3" id="KW-0456">Lyase</keyword>